<dbReference type="FunFam" id="3.30.160.60:FF:000125">
    <property type="entry name" value="Putative zinc finger protein 143"/>
    <property type="match status" value="1"/>
</dbReference>
<feature type="non-terminal residue" evidence="11">
    <location>
        <position position="1"/>
    </location>
</feature>
<keyword evidence="12" id="KW-1185">Reference proteome</keyword>
<dbReference type="InterPro" id="IPR051007">
    <property type="entry name" value="creA/MIG_C2H2-ZnF"/>
</dbReference>
<dbReference type="OrthoDB" id="6365676at2759"/>
<dbReference type="GO" id="GO:0000978">
    <property type="term" value="F:RNA polymerase II cis-regulatory region sequence-specific DNA binding"/>
    <property type="evidence" value="ECO:0007669"/>
    <property type="project" value="TreeGrafter"/>
</dbReference>
<keyword evidence="3" id="KW-0677">Repeat</keyword>
<evidence type="ECO:0000256" key="9">
    <source>
        <dbReference type="PROSITE-ProRule" id="PRU00042"/>
    </source>
</evidence>
<dbReference type="GO" id="GO:0005737">
    <property type="term" value="C:cytoplasm"/>
    <property type="evidence" value="ECO:0007669"/>
    <property type="project" value="TreeGrafter"/>
</dbReference>
<dbReference type="InParanoid" id="A0A1Y1Y8H4"/>
<comment type="caution">
    <text evidence="11">The sequence shown here is derived from an EMBL/GenBank/DDBJ whole genome shotgun (WGS) entry which is preliminary data.</text>
</comment>
<name>A0A1Y1Y8H4_9FUNG</name>
<dbReference type="InterPro" id="IPR013087">
    <property type="entry name" value="Znf_C2H2_type"/>
</dbReference>
<proteinExistence type="predicted"/>
<dbReference type="FunFam" id="3.30.160.60:FF:000744">
    <property type="entry name" value="zinc finger E-box-binding homeobox 1"/>
    <property type="match status" value="1"/>
</dbReference>
<dbReference type="InterPro" id="IPR036236">
    <property type="entry name" value="Znf_C2H2_sf"/>
</dbReference>
<dbReference type="Proteomes" id="UP000193498">
    <property type="component" value="Unassembled WGS sequence"/>
</dbReference>
<evidence type="ECO:0000256" key="6">
    <source>
        <dbReference type="ARBA" id="ARBA00023015"/>
    </source>
</evidence>
<dbReference type="SMART" id="SM00355">
    <property type="entry name" value="ZnF_C2H2"/>
    <property type="match status" value="2"/>
</dbReference>
<evidence type="ECO:0000256" key="2">
    <source>
        <dbReference type="ARBA" id="ARBA00022723"/>
    </source>
</evidence>
<keyword evidence="8" id="KW-0539">Nucleus</keyword>
<evidence type="ECO:0000256" key="8">
    <source>
        <dbReference type="ARBA" id="ARBA00023242"/>
    </source>
</evidence>
<evidence type="ECO:0000313" key="12">
    <source>
        <dbReference type="Proteomes" id="UP000193498"/>
    </source>
</evidence>
<dbReference type="PROSITE" id="PS00028">
    <property type="entry name" value="ZINC_FINGER_C2H2_1"/>
    <property type="match status" value="2"/>
</dbReference>
<accession>A0A1Y1Y8H4</accession>
<keyword evidence="6" id="KW-0805">Transcription regulation</keyword>
<evidence type="ECO:0000256" key="7">
    <source>
        <dbReference type="ARBA" id="ARBA00023163"/>
    </source>
</evidence>
<evidence type="ECO:0000313" key="11">
    <source>
        <dbReference type="EMBL" id="ORX94307.1"/>
    </source>
</evidence>
<dbReference type="Gene3D" id="3.30.160.60">
    <property type="entry name" value="Classic Zinc Finger"/>
    <property type="match status" value="2"/>
</dbReference>
<feature type="non-terminal residue" evidence="11">
    <location>
        <position position="68"/>
    </location>
</feature>
<dbReference type="PANTHER" id="PTHR47428">
    <property type="entry name" value="REGULATORY PROTEIN MIG1-RELATED"/>
    <property type="match status" value="1"/>
</dbReference>
<dbReference type="GO" id="GO:0000433">
    <property type="term" value="P:carbon catabolite repression of transcription from RNA polymerase II promoter by glucose"/>
    <property type="evidence" value="ECO:0007669"/>
    <property type="project" value="TreeGrafter"/>
</dbReference>
<gene>
    <name evidence="11" type="ORF">K493DRAFT_199599</name>
</gene>
<protein>
    <recommendedName>
        <fullName evidence="10">C2H2-type domain-containing protein</fullName>
    </recommendedName>
</protein>
<dbReference type="STRING" id="1314790.A0A1Y1Y8H4"/>
<organism evidence="11 12">
    <name type="scientific">Basidiobolus meristosporus CBS 931.73</name>
    <dbReference type="NCBI Taxonomy" id="1314790"/>
    <lineage>
        <taxon>Eukaryota</taxon>
        <taxon>Fungi</taxon>
        <taxon>Fungi incertae sedis</taxon>
        <taxon>Zoopagomycota</taxon>
        <taxon>Entomophthoromycotina</taxon>
        <taxon>Basidiobolomycetes</taxon>
        <taxon>Basidiobolales</taxon>
        <taxon>Basidiobolaceae</taxon>
        <taxon>Basidiobolus</taxon>
    </lineage>
</organism>
<evidence type="ECO:0000256" key="5">
    <source>
        <dbReference type="ARBA" id="ARBA00022833"/>
    </source>
</evidence>
<dbReference type="GO" id="GO:0005634">
    <property type="term" value="C:nucleus"/>
    <property type="evidence" value="ECO:0007669"/>
    <property type="project" value="UniProtKB-SubCell"/>
</dbReference>
<evidence type="ECO:0000256" key="1">
    <source>
        <dbReference type="ARBA" id="ARBA00004123"/>
    </source>
</evidence>
<evidence type="ECO:0000256" key="3">
    <source>
        <dbReference type="ARBA" id="ARBA00022737"/>
    </source>
</evidence>
<keyword evidence="4 9" id="KW-0863">Zinc-finger</keyword>
<evidence type="ECO:0000259" key="10">
    <source>
        <dbReference type="PROSITE" id="PS50157"/>
    </source>
</evidence>
<feature type="domain" description="C2H2-type" evidence="10">
    <location>
        <begin position="37"/>
        <end position="66"/>
    </location>
</feature>
<dbReference type="PROSITE" id="PS50157">
    <property type="entry name" value="ZINC_FINGER_C2H2_2"/>
    <property type="match status" value="2"/>
</dbReference>
<dbReference type="SUPFAM" id="SSF57667">
    <property type="entry name" value="beta-beta-alpha zinc fingers"/>
    <property type="match status" value="1"/>
</dbReference>
<evidence type="ECO:0000256" key="4">
    <source>
        <dbReference type="ARBA" id="ARBA00022771"/>
    </source>
</evidence>
<dbReference type="Pfam" id="PF00096">
    <property type="entry name" value="zf-C2H2"/>
    <property type="match status" value="2"/>
</dbReference>
<sequence length="68" mass="8085">STQRTRRQYPCAVCHKTFGRLDNLKRHYKTHTGERPYFCTYPSCHKCFARSDQLARHQVTHTNMAQSQ</sequence>
<dbReference type="GO" id="GO:0008270">
    <property type="term" value="F:zinc ion binding"/>
    <property type="evidence" value="ECO:0007669"/>
    <property type="project" value="UniProtKB-KW"/>
</dbReference>
<comment type="subcellular location">
    <subcellularLocation>
        <location evidence="1">Nucleus</location>
    </subcellularLocation>
</comment>
<dbReference type="PANTHER" id="PTHR47428:SF1">
    <property type="entry name" value="REGULATORY PROTEIN MIG1-RELATED"/>
    <property type="match status" value="1"/>
</dbReference>
<feature type="domain" description="C2H2-type" evidence="10">
    <location>
        <begin position="9"/>
        <end position="36"/>
    </location>
</feature>
<reference evidence="11 12" key="1">
    <citation type="submission" date="2016-07" db="EMBL/GenBank/DDBJ databases">
        <title>Pervasive Adenine N6-methylation of Active Genes in Fungi.</title>
        <authorList>
            <consortium name="DOE Joint Genome Institute"/>
            <person name="Mondo S.J."/>
            <person name="Dannebaum R.O."/>
            <person name="Kuo R.C."/>
            <person name="Labutti K."/>
            <person name="Haridas S."/>
            <person name="Kuo A."/>
            <person name="Salamov A."/>
            <person name="Ahrendt S.R."/>
            <person name="Lipzen A."/>
            <person name="Sullivan W."/>
            <person name="Andreopoulos W.B."/>
            <person name="Clum A."/>
            <person name="Lindquist E."/>
            <person name="Daum C."/>
            <person name="Ramamoorthy G.K."/>
            <person name="Gryganskyi A."/>
            <person name="Culley D."/>
            <person name="Magnuson J.K."/>
            <person name="James T.Y."/>
            <person name="O'Malley M.A."/>
            <person name="Stajich J.E."/>
            <person name="Spatafora J.W."/>
            <person name="Visel A."/>
            <person name="Grigoriev I.V."/>
        </authorList>
    </citation>
    <scope>NUCLEOTIDE SEQUENCE [LARGE SCALE GENOMIC DNA]</scope>
    <source>
        <strain evidence="11 12">CBS 931.73</strain>
    </source>
</reference>
<keyword evidence="2" id="KW-0479">Metal-binding</keyword>
<keyword evidence="7" id="KW-0804">Transcription</keyword>
<dbReference type="EMBL" id="MCFE01000208">
    <property type="protein sequence ID" value="ORX94307.1"/>
    <property type="molecule type" value="Genomic_DNA"/>
</dbReference>
<keyword evidence="5" id="KW-0862">Zinc</keyword>
<dbReference type="AlphaFoldDB" id="A0A1Y1Y8H4"/>